<dbReference type="PANTHER" id="PTHR46953:SF3">
    <property type="entry name" value="G-PROTEIN COUPLED RECEPTOR MTH-LIKE 14-RELATED"/>
    <property type="match status" value="1"/>
</dbReference>
<keyword evidence="11" id="KW-0807">Transducer</keyword>
<keyword evidence="9" id="KW-0675">Receptor</keyword>
<keyword evidence="10" id="KW-0325">Glycoprotein</keyword>
<reference evidence="14 15" key="1">
    <citation type="submission" date="2025-04" db="UniProtKB">
        <authorList>
            <consortium name="RefSeq"/>
        </authorList>
    </citation>
    <scope>IDENTIFICATION</scope>
    <source>
        <strain evidence="14 15">15112-1751.03</strain>
        <tissue evidence="14 15">Whole Adult</tissue>
    </source>
</reference>
<evidence type="ECO:0000256" key="5">
    <source>
        <dbReference type="ARBA" id="ARBA00022989"/>
    </source>
</evidence>
<keyword evidence="3" id="KW-1003">Cell membrane</keyword>
<dbReference type="InterPro" id="IPR052808">
    <property type="entry name" value="GPCR_Mth-like"/>
</dbReference>
<keyword evidence="13" id="KW-1185">Reference proteome</keyword>
<accession>A0A6P8WVS3</accession>
<dbReference type="AlphaFoldDB" id="A0A6P8WVS3"/>
<feature type="transmembrane region" description="Helical" evidence="12">
    <location>
        <begin position="431"/>
        <end position="453"/>
    </location>
</feature>
<sequence length="577" mass="65106">MATHSWKIGFYFIPTTLIYMLIILTNAKDVTNAVDVDDVAVILQNKSTTMMLENLTEVNYSTVTAAPTSESTSTQQTPPMNTTVVASLSYANSTTSSRPPDTSLSTTTSIAPIQIQRHNQVELPNTPADCSQREKLRKQPIPTSSSRLRKCCPFGENLDFYRENQSDSQCDRAVHKFEPIVITAELYDNCIDDLEVTPELTYEIGNPCNSVNLFSSFLYNSEEDLLFIMQNGDLLILDKNSNESYAVEENYCVDQDKSGIMIAFVCITQVEEVSKAKIIIVAVLMLVSMPCLLLVTYLHLTLKLLRNLHGWSLALMSLCLACGYFVYSVVHIYGIPSGGFIGYVIQFFILSFFFWYFCICCNVLLNIWYKLPYYVQLNKTGTILNFIAYLLIAITGPAILVSLTVQKGLPGMPSYFLQGITESIRESQRYFIPPVSTMLGLSFLVLVVAFFGFQRIKSDGYLLVNDEEKDSVTPRRPFDIEKYEDVKKDAKCVALLGIIVVLAWLFEIVTFYSPGNEVYLLLCDMINGLQGLWIMLIFLVVRRRRTIILRWWHDRGSHLISEGGTELQPVNKAANPS</sequence>
<gene>
    <name evidence="14 15" type="primary">LOC117566999</name>
</gene>
<proteinExistence type="inferred from homology"/>
<keyword evidence="4 12" id="KW-0812">Transmembrane</keyword>
<keyword evidence="6" id="KW-0297">G-protein coupled receptor</keyword>
<evidence type="ECO:0000256" key="1">
    <source>
        <dbReference type="ARBA" id="ARBA00004651"/>
    </source>
</evidence>
<dbReference type="RefSeq" id="XP_034102565.1">
    <property type="nucleotide sequence ID" value="XM_034246674.2"/>
</dbReference>
<dbReference type="OrthoDB" id="5854379at2759"/>
<evidence type="ECO:0000256" key="7">
    <source>
        <dbReference type="ARBA" id="ARBA00023136"/>
    </source>
</evidence>
<dbReference type="GO" id="GO:0004930">
    <property type="term" value="F:G protein-coupled receptor activity"/>
    <property type="evidence" value="ECO:0007669"/>
    <property type="project" value="UniProtKB-KW"/>
</dbReference>
<dbReference type="RefSeq" id="XP_034102566.1">
    <property type="nucleotide sequence ID" value="XM_034246675.2"/>
</dbReference>
<dbReference type="Proteomes" id="UP000515160">
    <property type="component" value="Chromosome 3"/>
</dbReference>
<evidence type="ECO:0000256" key="8">
    <source>
        <dbReference type="ARBA" id="ARBA00023157"/>
    </source>
</evidence>
<evidence type="ECO:0000256" key="4">
    <source>
        <dbReference type="ARBA" id="ARBA00022692"/>
    </source>
</evidence>
<dbReference type="InterPro" id="IPR036272">
    <property type="entry name" value="Methuselah_N_sf"/>
</dbReference>
<protein>
    <submittedName>
        <fullName evidence="14 15">Probable G-protein coupled receptor Mth-like 14 isoform X1</fullName>
    </submittedName>
</protein>
<feature type="transmembrane region" description="Helical" evidence="12">
    <location>
        <begin position="278"/>
        <end position="300"/>
    </location>
</feature>
<feature type="transmembrane region" description="Helical" evidence="12">
    <location>
        <begin position="340"/>
        <end position="365"/>
    </location>
</feature>
<name>A0A6P8WVS3_DROAB</name>
<feature type="transmembrane region" description="Helical" evidence="12">
    <location>
        <begin position="312"/>
        <end position="334"/>
    </location>
</feature>
<keyword evidence="8" id="KW-1015">Disulfide bond</keyword>
<evidence type="ECO:0000313" key="15">
    <source>
        <dbReference type="RefSeq" id="XP_034102566.1"/>
    </source>
</evidence>
<evidence type="ECO:0000313" key="13">
    <source>
        <dbReference type="Proteomes" id="UP000515160"/>
    </source>
</evidence>
<evidence type="ECO:0000256" key="6">
    <source>
        <dbReference type="ARBA" id="ARBA00023040"/>
    </source>
</evidence>
<organism evidence="13 14">
    <name type="scientific">Drosophila albomicans</name>
    <name type="common">Fruit fly</name>
    <dbReference type="NCBI Taxonomy" id="7291"/>
    <lineage>
        <taxon>Eukaryota</taxon>
        <taxon>Metazoa</taxon>
        <taxon>Ecdysozoa</taxon>
        <taxon>Arthropoda</taxon>
        <taxon>Hexapoda</taxon>
        <taxon>Insecta</taxon>
        <taxon>Pterygota</taxon>
        <taxon>Neoptera</taxon>
        <taxon>Endopterygota</taxon>
        <taxon>Diptera</taxon>
        <taxon>Brachycera</taxon>
        <taxon>Muscomorpha</taxon>
        <taxon>Ephydroidea</taxon>
        <taxon>Drosophilidae</taxon>
        <taxon>Drosophila</taxon>
    </lineage>
</organism>
<evidence type="ECO:0000256" key="9">
    <source>
        <dbReference type="ARBA" id="ARBA00023170"/>
    </source>
</evidence>
<feature type="transmembrane region" description="Helical" evidence="12">
    <location>
        <begin position="492"/>
        <end position="512"/>
    </location>
</feature>
<dbReference type="GO" id="GO:0005886">
    <property type="term" value="C:plasma membrane"/>
    <property type="evidence" value="ECO:0007669"/>
    <property type="project" value="UniProtKB-SubCell"/>
</dbReference>
<evidence type="ECO:0000256" key="2">
    <source>
        <dbReference type="ARBA" id="ARBA00008979"/>
    </source>
</evidence>
<dbReference type="CDD" id="cd15039">
    <property type="entry name" value="7tmB3_Methuselah-like"/>
    <property type="match status" value="1"/>
</dbReference>
<comment type="similarity">
    <text evidence="2">Belongs to the G-protein coupled receptor 2 family. Mth subfamily.</text>
</comment>
<dbReference type="Gene3D" id="1.20.1070.10">
    <property type="entry name" value="Rhodopsin 7-helix transmembrane proteins"/>
    <property type="match status" value="1"/>
</dbReference>
<dbReference type="SUPFAM" id="SSF63877">
    <property type="entry name" value="Methuselah ectodomain"/>
    <property type="match status" value="1"/>
</dbReference>
<evidence type="ECO:0000256" key="3">
    <source>
        <dbReference type="ARBA" id="ARBA00022475"/>
    </source>
</evidence>
<dbReference type="GeneID" id="117566999"/>
<feature type="transmembrane region" description="Helical" evidence="12">
    <location>
        <begin position="518"/>
        <end position="541"/>
    </location>
</feature>
<evidence type="ECO:0000256" key="12">
    <source>
        <dbReference type="SAM" id="Phobius"/>
    </source>
</evidence>
<evidence type="ECO:0000256" key="10">
    <source>
        <dbReference type="ARBA" id="ARBA00023180"/>
    </source>
</evidence>
<comment type="subcellular location">
    <subcellularLocation>
        <location evidence="1">Cell membrane</location>
        <topology evidence="1">Multi-pass membrane protein</topology>
    </subcellularLocation>
</comment>
<evidence type="ECO:0000256" key="11">
    <source>
        <dbReference type="ARBA" id="ARBA00023224"/>
    </source>
</evidence>
<keyword evidence="7 12" id="KW-0472">Membrane</keyword>
<evidence type="ECO:0000313" key="14">
    <source>
        <dbReference type="RefSeq" id="XP_034102565.1"/>
    </source>
</evidence>
<feature type="transmembrane region" description="Helical" evidence="12">
    <location>
        <begin position="386"/>
        <end position="405"/>
    </location>
</feature>
<keyword evidence="5 12" id="KW-1133">Transmembrane helix</keyword>
<dbReference type="PANTHER" id="PTHR46953">
    <property type="entry name" value="G-PROTEIN COUPLED RECEPTOR MTH-LIKE 1-RELATED"/>
    <property type="match status" value="1"/>
</dbReference>